<reference evidence="1" key="1">
    <citation type="submission" date="2020-05" db="EMBL/GenBank/DDBJ databases">
        <title>Fertoebacter nigrum gen. nov., sp. nov., a new member of the family Rhodobacteraceae.</title>
        <authorList>
            <person name="Szuroczki S."/>
            <person name="Abbaszade G."/>
            <person name="Buni D."/>
            <person name="Schumann P."/>
            <person name="Toth E."/>
        </authorList>
    </citation>
    <scope>NUCLEOTIDE SEQUENCE</scope>
    <source>
        <strain evidence="1">RG-N-1a</strain>
    </source>
</reference>
<comment type="caution">
    <text evidence="1">The sequence shown here is derived from an EMBL/GenBank/DDBJ whole genome shotgun (WGS) entry which is preliminary data.</text>
</comment>
<proteinExistence type="predicted"/>
<gene>
    <name evidence="1" type="ORF">GEU84_011585</name>
</gene>
<protein>
    <submittedName>
        <fullName evidence="1">Uncharacterized protein</fullName>
    </submittedName>
</protein>
<keyword evidence="2" id="KW-1185">Reference proteome</keyword>
<dbReference type="EMBL" id="WHUT02000006">
    <property type="protein sequence ID" value="NUB45031.1"/>
    <property type="molecule type" value="Genomic_DNA"/>
</dbReference>
<dbReference type="AlphaFoldDB" id="A0A8X8H7U9"/>
<evidence type="ECO:0000313" key="1">
    <source>
        <dbReference type="EMBL" id="NUB45031.1"/>
    </source>
</evidence>
<dbReference type="Proteomes" id="UP000484076">
    <property type="component" value="Unassembled WGS sequence"/>
</dbReference>
<sequence>MDRLSIMQTALRAAQDIPDLGIGCSEMVARPALALSPVLYREDGLRVCGDPPFAGRKGCGLSNARERAQL</sequence>
<dbReference type="RefSeq" id="WP_152825542.1">
    <property type="nucleotide sequence ID" value="NZ_WHUT02000006.1"/>
</dbReference>
<evidence type="ECO:0000313" key="2">
    <source>
        <dbReference type="Proteomes" id="UP000484076"/>
    </source>
</evidence>
<organism evidence="1 2">
    <name type="scientific">Fertoeibacter niger</name>
    <dbReference type="NCBI Taxonomy" id="2656921"/>
    <lineage>
        <taxon>Bacteria</taxon>
        <taxon>Pseudomonadati</taxon>
        <taxon>Pseudomonadota</taxon>
        <taxon>Alphaproteobacteria</taxon>
        <taxon>Rhodobacterales</taxon>
        <taxon>Paracoccaceae</taxon>
        <taxon>Fertoeibacter</taxon>
    </lineage>
</organism>
<name>A0A8X8H7U9_9RHOB</name>
<accession>A0A8X8H7U9</accession>